<dbReference type="GO" id="GO:0006508">
    <property type="term" value="P:proteolysis"/>
    <property type="evidence" value="ECO:0007669"/>
    <property type="project" value="UniProtKB-KW"/>
</dbReference>
<organism evidence="16 17">
    <name type="scientific">Spodoptera litura</name>
    <name type="common">Asian cotton leafworm</name>
    <dbReference type="NCBI Taxonomy" id="69820"/>
    <lineage>
        <taxon>Eukaryota</taxon>
        <taxon>Metazoa</taxon>
        <taxon>Ecdysozoa</taxon>
        <taxon>Arthropoda</taxon>
        <taxon>Hexapoda</taxon>
        <taxon>Insecta</taxon>
        <taxon>Pterygota</taxon>
        <taxon>Neoptera</taxon>
        <taxon>Endopterygota</taxon>
        <taxon>Lepidoptera</taxon>
        <taxon>Glossata</taxon>
        <taxon>Ditrysia</taxon>
        <taxon>Noctuoidea</taxon>
        <taxon>Noctuidae</taxon>
        <taxon>Amphipyrinae</taxon>
        <taxon>Spodoptera</taxon>
    </lineage>
</organism>
<keyword evidence="12" id="KW-0812">Transmembrane</keyword>
<feature type="region of interest" description="Disordered" evidence="11">
    <location>
        <begin position="657"/>
        <end position="681"/>
    </location>
</feature>
<feature type="domain" description="ERAP1-like C-terminal" evidence="14">
    <location>
        <begin position="765"/>
        <end position="1018"/>
    </location>
</feature>
<dbReference type="Gene3D" id="1.25.50.20">
    <property type="match status" value="1"/>
</dbReference>
<evidence type="ECO:0000256" key="7">
    <source>
        <dbReference type="ARBA" id="ARBA00022801"/>
    </source>
</evidence>
<evidence type="ECO:0000313" key="16">
    <source>
        <dbReference type="Proteomes" id="UP000301870"/>
    </source>
</evidence>
<dbReference type="InterPro" id="IPR042097">
    <property type="entry name" value="Aminopeptidase_N-like_N_sf"/>
</dbReference>
<dbReference type="GeneID" id="111360517"/>
<dbReference type="Pfam" id="PF01433">
    <property type="entry name" value="Peptidase_M1"/>
    <property type="match status" value="1"/>
</dbReference>
<feature type="domain" description="Aminopeptidase N-like N-terminal" evidence="15">
    <location>
        <begin position="140"/>
        <end position="323"/>
    </location>
</feature>
<dbReference type="AlphaFoldDB" id="A0A9J7EQD6"/>
<dbReference type="Pfam" id="PF17900">
    <property type="entry name" value="Peptidase_M1_N"/>
    <property type="match status" value="1"/>
</dbReference>
<evidence type="ECO:0000256" key="10">
    <source>
        <dbReference type="ARBA" id="ARBA00023288"/>
    </source>
</evidence>
<dbReference type="SUPFAM" id="SSF63737">
    <property type="entry name" value="Leukotriene A4 hydrolase N-terminal domain"/>
    <property type="match status" value="1"/>
</dbReference>
<dbReference type="SUPFAM" id="SSF55486">
    <property type="entry name" value="Metalloproteases ('zincins'), catalytic domain"/>
    <property type="match status" value="1"/>
</dbReference>
<evidence type="ECO:0000256" key="3">
    <source>
        <dbReference type="ARBA" id="ARBA00010136"/>
    </source>
</evidence>
<evidence type="ECO:0000256" key="6">
    <source>
        <dbReference type="ARBA" id="ARBA00022723"/>
    </source>
</evidence>
<proteinExistence type="inferred from homology"/>
<evidence type="ECO:0000256" key="11">
    <source>
        <dbReference type="SAM" id="MobiDB-lite"/>
    </source>
</evidence>
<dbReference type="RefSeq" id="XP_022832232.1">
    <property type="nucleotide sequence ID" value="XM_022976464.1"/>
</dbReference>
<dbReference type="PANTHER" id="PTHR11533">
    <property type="entry name" value="PROTEASE M1 ZINC METALLOPROTEASE"/>
    <property type="match status" value="1"/>
</dbReference>
<evidence type="ECO:0000256" key="12">
    <source>
        <dbReference type="SAM" id="Phobius"/>
    </source>
</evidence>
<dbReference type="OrthoDB" id="6750768at2759"/>
<protein>
    <submittedName>
        <fullName evidence="17">Thyrotropin-releasing hormone-degrading ectoenzyme isoform X1</fullName>
    </submittedName>
</protein>
<dbReference type="Gene3D" id="1.10.390.10">
    <property type="entry name" value="Neutral Protease Domain 2"/>
    <property type="match status" value="1"/>
</dbReference>
<dbReference type="InterPro" id="IPR014782">
    <property type="entry name" value="Peptidase_M1_dom"/>
</dbReference>
<dbReference type="KEGG" id="sliu:111360517"/>
<keyword evidence="4" id="KW-0336">GPI-anchor</keyword>
<dbReference type="GO" id="GO:0043171">
    <property type="term" value="P:peptide catabolic process"/>
    <property type="evidence" value="ECO:0007669"/>
    <property type="project" value="TreeGrafter"/>
</dbReference>
<evidence type="ECO:0000256" key="9">
    <source>
        <dbReference type="ARBA" id="ARBA00023049"/>
    </source>
</evidence>
<evidence type="ECO:0000256" key="4">
    <source>
        <dbReference type="ARBA" id="ARBA00022622"/>
    </source>
</evidence>
<evidence type="ECO:0000256" key="8">
    <source>
        <dbReference type="ARBA" id="ARBA00022833"/>
    </source>
</evidence>
<feature type="transmembrane region" description="Helical" evidence="12">
    <location>
        <begin position="64"/>
        <end position="85"/>
    </location>
</feature>
<dbReference type="InterPro" id="IPR001930">
    <property type="entry name" value="Peptidase_M1"/>
</dbReference>
<reference evidence="17" key="1">
    <citation type="submission" date="2025-08" db="UniProtKB">
        <authorList>
            <consortium name="RefSeq"/>
        </authorList>
    </citation>
    <scope>IDENTIFICATION</scope>
    <source>
        <strain evidence="17">Ishihara</strain>
        <tissue evidence="17">Whole body</tissue>
    </source>
</reference>
<evidence type="ECO:0000313" key="17">
    <source>
        <dbReference type="RefSeq" id="XP_022832232.1"/>
    </source>
</evidence>
<evidence type="ECO:0000259" key="15">
    <source>
        <dbReference type="Pfam" id="PF17900"/>
    </source>
</evidence>
<comment type="similarity">
    <text evidence="3">Belongs to the peptidase M1 family.</text>
</comment>
<name>A0A9J7EQD6_SPOLT</name>
<dbReference type="InterPro" id="IPR024571">
    <property type="entry name" value="ERAP1-like_C_dom"/>
</dbReference>
<keyword evidence="12" id="KW-0472">Membrane</keyword>
<dbReference type="GO" id="GO:0098552">
    <property type="term" value="C:side of membrane"/>
    <property type="evidence" value="ECO:0007669"/>
    <property type="project" value="UniProtKB-KW"/>
</dbReference>
<evidence type="ECO:0000259" key="13">
    <source>
        <dbReference type="Pfam" id="PF01433"/>
    </source>
</evidence>
<accession>A0A9J7EQD6</accession>
<dbReference type="Gene3D" id="2.60.40.1730">
    <property type="entry name" value="tricorn interacting facor f3 domain"/>
    <property type="match status" value="1"/>
</dbReference>
<dbReference type="PRINTS" id="PR00756">
    <property type="entry name" value="ALADIPTASE"/>
</dbReference>
<dbReference type="InterPro" id="IPR027268">
    <property type="entry name" value="Peptidase_M4/M1_CTD_sf"/>
</dbReference>
<dbReference type="GO" id="GO:0005615">
    <property type="term" value="C:extracellular space"/>
    <property type="evidence" value="ECO:0007669"/>
    <property type="project" value="TreeGrafter"/>
</dbReference>
<comment type="subcellular location">
    <subcellularLocation>
        <location evidence="2">Cell membrane</location>
        <topology evidence="2">Lipid-anchor</topology>
        <topology evidence="2">GPI-anchor</topology>
    </subcellularLocation>
</comment>
<dbReference type="GO" id="GO:0042277">
    <property type="term" value="F:peptide binding"/>
    <property type="evidence" value="ECO:0007669"/>
    <property type="project" value="TreeGrafter"/>
</dbReference>
<keyword evidence="8" id="KW-0862">Zinc</keyword>
<keyword evidence="10" id="KW-0449">Lipoprotein</keyword>
<keyword evidence="7" id="KW-0378">Hydrolase</keyword>
<dbReference type="GO" id="GO:0005737">
    <property type="term" value="C:cytoplasm"/>
    <property type="evidence" value="ECO:0007669"/>
    <property type="project" value="TreeGrafter"/>
</dbReference>
<dbReference type="Proteomes" id="UP000301870">
    <property type="component" value="Chromosome 3"/>
</dbReference>
<dbReference type="PANTHER" id="PTHR11533:SF299">
    <property type="entry name" value="AMINOPEPTIDASE"/>
    <property type="match status" value="1"/>
</dbReference>
<dbReference type="GO" id="GO:0008270">
    <property type="term" value="F:zinc ion binding"/>
    <property type="evidence" value="ECO:0007669"/>
    <property type="project" value="InterPro"/>
</dbReference>
<evidence type="ECO:0000256" key="2">
    <source>
        <dbReference type="ARBA" id="ARBA00004609"/>
    </source>
</evidence>
<evidence type="ECO:0000256" key="1">
    <source>
        <dbReference type="ARBA" id="ARBA00001947"/>
    </source>
</evidence>
<feature type="domain" description="Peptidase M1 membrane alanine aminopeptidase" evidence="13">
    <location>
        <begin position="390"/>
        <end position="579"/>
    </location>
</feature>
<dbReference type="GO" id="GO:0005886">
    <property type="term" value="C:plasma membrane"/>
    <property type="evidence" value="ECO:0007669"/>
    <property type="project" value="UniProtKB-SubCell"/>
</dbReference>
<keyword evidence="16" id="KW-1185">Reference proteome</keyword>
<evidence type="ECO:0000259" key="14">
    <source>
        <dbReference type="Pfam" id="PF11838"/>
    </source>
</evidence>
<dbReference type="InterPro" id="IPR045357">
    <property type="entry name" value="Aminopeptidase_N-like_N"/>
</dbReference>
<keyword evidence="9" id="KW-0482">Metalloprotease</keyword>
<keyword evidence="5" id="KW-0645">Protease</keyword>
<gene>
    <name evidence="17" type="primary">LOC111360517</name>
</gene>
<dbReference type="Pfam" id="PF11838">
    <property type="entry name" value="ERAP1_C"/>
    <property type="match status" value="1"/>
</dbReference>
<keyword evidence="12" id="KW-1133">Transmembrane helix</keyword>
<comment type="cofactor">
    <cofactor evidence="1">
        <name>Zn(2+)</name>
        <dbReference type="ChEBI" id="CHEBI:29105"/>
    </cofactor>
</comment>
<keyword evidence="6" id="KW-0479">Metal-binding</keyword>
<sequence>MDGIQMEPIGKYKADRNGSAKAAAWRNMVDQDLDDVAFLADTDKAREARELRDAPVAVCSQRRALCLTVVLFSAMFATALIIVYASPQSDCPCATDVTLIPGQPPTDSEASLAAANKERLASNGAVFPWRGARLPTFVIPKHYSLWLHPNLTTGELRGEVSIDFKVDRDTTFVVLNVRDMNVTERALFKSGGSLGPKVAKTLEYPQADQSYIEFKEKLRRKFNYTLSLRFITKLERSDKQRGFFLTGTHRHRCAVSRFWLTHARSAFPCLDEPHFRATFKITIVRDRFHVSLTNMPIVATEEAGFYLGHRLLQDEFGVTPPMPPHMVSLAVCRLQRRAAPELPTEATPNITEVATMIPEATSEPPEEDLPPEISLYSDQQVILDESGPLLEWVQRTIQHFSFELNTSYPLPKFDIVVVEGSNPYSEGWGLITLAPATLSDTKTIARLLAQQWFGGTVSPRWWSSQWLLEALTSVLAEKAPAPPHSDAQRPADALLLDHVLPALRLDSSNSVRAVASPRLERADIESATDELSLHKGAAIVSMAIEAAGEAAGRAALARLLRDHRFASADARDLWRALERDGSDDGLGGAAWDGWCERPGYPLLCASSMGTDVLLKQERFVMSAEPPEPDPPMVNYLLTLDLRADLDELFYEPENFTDTEEDLNSTTTTPPPTTTRRVTVKTTKAPPQKWIIPVTFVVGPLDGEEEEANITAWKNVTQNYHNATWYDVTTDNKTAKVSSRWAENVTHLIWMNDTEMVIPDLGKHKWVRYNVGARGLYRVAPQDRTDGESAESAASRAAGLYASGAAAERALLLDDAFVLSRAGRLPASRAIAAAARLSSETHWAPWRVVLNHLSWWRELLMLASSGPHLNKLLKTLHPAKVVVYSTEQLQGAGLGEDLLWLSGALLTAGVEWENPAVTKQAVELFDAWLETNQTIPDIYQEAAFTAGVRTHGQPAWQACWRALTASYAAPRPLYSHRALLVALASPKDDWLFYRFAFASLSNEAQRSREWRLWITSLCSATCRWRGAAGVWRILRPQPVLPPSALQAAARCLYQPYDYYRFKELFGEYRGATVALDTIALNAAWVLRADSDLLRYFTALTQH</sequence>
<evidence type="ECO:0000256" key="5">
    <source>
        <dbReference type="ARBA" id="ARBA00022670"/>
    </source>
</evidence>
<keyword evidence="4" id="KW-0325">Glycoprotein</keyword>
<dbReference type="InterPro" id="IPR050344">
    <property type="entry name" value="Peptidase_M1_aminopeptidases"/>
</dbReference>
<dbReference type="GO" id="GO:0070006">
    <property type="term" value="F:metalloaminopeptidase activity"/>
    <property type="evidence" value="ECO:0007669"/>
    <property type="project" value="TreeGrafter"/>
</dbReference>